<dbReference type="EMBL" id="MT144396">
    <property type="protein sequence ID" value="QJA53127.1"/>
    <property type="molecule type" value="Genomic_DNA"/>
</dbReference>
<name>A0A6H2A0N4_9ZZZZ</name>
<feature type="region of interest" description="Disordered" evidence="1">
    <location>
        <begin position="1"/>
        <end position="23"/>
    </location>
</feature>
<evidence type="ECO:0000256" key="1">
    <source>
        <dbReference type="SAM" id="MobiDB-lite"/>
    </source>
</evidence>
<accession>A0A6H2A0N4</accession>
<sequence>MDRTDTGTAHYQNGGRRLGGDRRTIKHFQGPKTIAVLKDWPNGGFMYVCGMCEKDLIHKNDADRLQKYVQPDTPLVVECSSDCMAMNEVK</sequence>
<organism evidence="2">
    <name type="scientific">viral metagenome</name>
    <dbReference type="NCBI Taxonomy" id="1070528"/>
    <lineage>
        <taxon>unclassified sequences</taxon>
        <taxon>metagenomes</taxon>
        <taxon>organismal metagenomes</taxon>
    </lineage>
</organism>
<dbReference type="EMBL" id="MT144717">
    <property type="protein sequence ID" value="QJH98115.1"/>
    <property type="molecule type" value="Genomic_DNA"/>
</dbReference>
<gene>
    <name evidence="2" type="ORF">TM448A03243_0001</name>
    <name evidence="3" type="ORF">TM448B01196_0005</name>
</gene>
<dbReference type="AlphaFoldDB" id="A0A6H2A0N4"/>
<evidence type="ECO:0000313" key="2">
    <source>
        <dbReference type="EMBL" id="QJA53127.1"/>
    </source>
</evidence>
<reference evidence="2" key="1">
    <citation type="submission" date="2020-03" db="EMBL/GenBank/DDBJ databases">
        <title>The deep terrestrial virosphere.</title>
        <authorList>
            <person name="Holmfeldt K."/>
            <person name="Nilsson E."/>
            <person name="Simone D."/>
            <person name="Lopez-Fernandez M."/>
            <person name="Wu X."/>
            <person name="de Brujin I."/>
            <person name="Lundin D."/>
            <person name="Andersson A."/>
            <person name="Bertilsson S."/>
            <person name="Dopson M."/>
        </authorList>
    </citation>
    <scope>NUCLEOTIDE SEQUENCE</scope>
    <source>
        <strain evidence="2">TM448A03243</strain>
        <strain evidence="3">TM448B01196</strain>
    </source>
</reference>
<protein>
    <submittedName>
        <fullName evidence="2">Uncharacterized protein</fullName>
    </submittedName>
</protein>
<feature type="compositionally biased region" description="Polar residues" evidence="1">
    <location>
        <begin position="1"/>
        <end position="11"/>
    </location>
</feature>
<proteinExistence type="predicted"/>
<evidence type="ECO:0000313" key="3">
    <source>
        <dbReference type="EMBL" id="QJH98115.1"/>
    </source>
</evidence>